<dbReference type="EMBL" id="CP146609">
    <property type="protein sequence ID" value="WWX22374.1"/>
    <property type="molecule type" value="Genomic_DNA"/>
</dbReference>
<dbReference type="Proteomes" id="UP001385389">
    <property type="component" value="Chromosome"/>
</dbReference>
<reference evidence="1 2" key="1">
    <citation type="submission" date="2024-03" db="EMBL/GenBank/DDBJ databases">
        <title>Phenotype and Genome Characterization of a Sulfate-Reducing Bacterium Pseudodesulfovibrio sp. strain 5S69, isolated from Petroleum Reservoir in Tatarstan (Russia).</title>
        <authorList>
            <person name="Bidzhieva S.K."/>
            <person name="Kadnikov V."/>
            <person name="Tourova T.P."/>
            <person name="Samigullina S.R."/>
            <person name="Sokolova D.S."/>
            <person name="Poltaraus A.B."/>
            <person name="Avtukh A.N."/>
            <person name="Tereshina V.M."/>
            <person name="Mardanov A.V."/>
            <person name="Nazina T.N."/>
        </authorList>
    </citation>
    <scope>NUCLEOTIDE SEQUENCE [LARGE SCALE GENOMIC DNA]</scope>
    <source>
        <strain evidence="1 2">5S69</strain>
    </source>
</reference>
<sequence>MALESKKVVWEELSTELGSKWKLKSFNEQSPQTWKSYLENQIEYWDADNPSSERFQYYFGDKGGYEGFLKYEREQYSRYVECHKEWHSLCRVGELVDISIRCCHLYLSRNWTGKLKANNSDLDIVLQSVGESCLFGFGRYEHHYYACDIFQYGTIVADERDYAIASITGRSVSPESIMTHELKTLGKLYWNPRARIMKIDDAAFQVVV</sequence>
<dbReference type="RefSeq" id="WP_338668066.1">
    <property type="nucleotide sequence ID" value="NZ_CP146609.1"/>
</dbReference>
<organism evidence="1 2">
    <name type="scientific">Pseudodesulfovibrio methanolicus</name>
    <dbReference type="NCBI Taxonomy" id="3126690"/>
    <lineage>
        <taxon>Bacteria</taxon>
        <taxon>Pseudomonadati</taxon>
        <taxon>Thermodesulfobacteriota</taxon>
        <taxon>Desulfovibrionia</taxon>
        <taxon>Desulfovibrionales</taxon>
        <taxon>Desulfovibrionaceae</taxon>
    </lineage>
</organism>
<protein>
    <submittedName>
        <fullName evidence="1">Uncharacterized protein</fullName>
    </submittedName>
</protein>
<evidence type="ECO:0000313" key="1">
    <source>
        <dbReference type="EMBL" id="WWX22374.1"/>
    </source>
</evidence>
<name>A0ABZ2IUJ0_9BACT</name>
<keyword evidence="2" id="KW-1185">Reference proteome</keyword>
<evidence type="ECO:0000313" key="2">
    <source>
        <dbReference type="Proteomes" id="UP001385389"/>
    </source>
</evidence>
<proteinExistence type="predicted"/>
<accession>A0ABZ2IUJ0</accession>
<gene>
    <name evidence="1" type="ORF">V8V93_18275</name>
</gene>